<feature type="transmembrane region" description="Helical" evidence="5">
    <location>
        <begin position="261"/>
        <end position="279"/>
    </location>
</feature>
<accession>A0A8J5QMD8</accession>
<dbReference type="Proteomes" id="UP000729913">
    <property type="component" value="Unassembled WGS sequence"/>
</dbReference>
<evidence type="ECO:0000313" key="8">
    <source>
        <dbReference type="Proteomes" id="UP000729913"/>
    </source>
</evidence>
<reference evidence="7" key="2">
    <citation type="submission" date="2021-04" db="EMBL/GenBank/DDBJ databases">
        <title>Genome-wide patterns of bracovirus chromosomal integration into multiple host tissues during parasitism.</title>
        <authorList>
            <person name="Chebbi M.A.C."/>
        </authorList>
    </citation>
    <scope>NUCLEOTIDE SEQUENCE</scope>
    <source>
        <tissue evidence="7">Whole body</tissue>
    </source>
</reference>
<comment type="caution">
    <text evidence="7">The sequence shown here is derived from an EMBL/GenBank/DDBJ whole genome shotgun (WGS) entry which is preliminary data.</text>
</comment>
<feature type="transmembrane region" description="Helical" evidence="5">
    <location>
        <begin position="175"/>
        <end position="198"/>
    </location>
</feature>
<dbReference type="AlphaFoldDB" id="A0A8J5QMD8"/>
<evidence type="ECO:0000256" key="2">
    <source>
        <dbReference type="ARBA" id="ARBA00022692"/>
    </source>
</evidence>
<keyword evidence="8" id="KW-1185">Reference proteome</keyword>
<proteinExistence type="predicted"/>
<evidence type="ECO:0000259" key="6">
    <source>
        <dbReference type="PROSITE" id="PS50850"/>
    </source>
</evidence>
<dbReference type="EMBL" id="JAAOIC020000048">
    <property type="protein sequence ID" value="KAG8036763.1"/>
    <property type="molecule type" value="Genomic_DNA"/>
</dbReference>
<sequence>MQNEENKKVQEKCLLQAIDELGRGSKLLWIAFFVSAISSLLKSLHTMSYVFVAEIPEHWCHIPELLDANWTAGQVQNISAVDKCLKYDYNYSYLAHLGYENAGKYVEGSTFNTSLLPCSTFVFDNSKKSTIVNEWSLVCNRQLYRANTYFTYSLGKLLGTGILGVYADKNGRRKALIISLTLQTIAVPLISIIPWFWGYILCELLIGLSVAAMYSSAYTIVSEIANKNKMKILGTISDTLNPTGVYLLIIISYYIKNWRNLQMALSLFTIPAIILVWFVEESPRWLIALNRHDEAQKIIEKYRKITITLDLITTSAPLTSISIDHSIIEEKHQKSCAERYLGNARILFIDPIYRKKILIMYFSFFVCVMVGYYLIFNVDNFKINRYIFMAAAATTELVSLLTVSIILRYISSQKTTIILYWIASICMLLMIAIPKDNVYMMIGLTVIAKFSLSSTFTTNMLFSLKLFPSSIRNSALGNCILMAQVGSMTSPYLVDFLGQVAPWSPSLLCSSALFIAGLLCCIVPV</sequence>
<feature type="transmembrane region" description="Helical" evidence="5">
    <location>
        <begin position="204"/>
        <end position="221"/>
    </location>
</feature>
<feature type="transmembrane region" description="Helical" evidence="5">
    <location>
        <begin position="233"/>
        <end position="255"/>
    </location>
</feature>
<feature type="domain" description="Major facilitator superfamily (MFS) profile" evidence="6">
    <location>
        <begin position="105"/>
        <end position="525"/>
    </location>
</feature>
<name>A0A8J5QMD8_9HYME</name>
<keyword evidence="4 5" id="KW-0472">Membrane</keyword>
<evidence type="ECO:0000256" key="3">
    <source>
        <dbReference type="ARBA" id="ARBA00022989"/>
    </source>
</evidence>
<dbReference type="OrthoDB" id="2544694at2759"/>
<feature type="transmembrane region" description="Helical" evidence="5">
    <location>
        <begin position="500"/>
        <end position="523"/>
    </location>
</feature>
<comment type="subcellular location">
    <subcellularLocation>
        <location evidence="1">Membrane</location>
        <topology evidence="1">Multi-pass membrane protein</topology>
    </subcellularLocation>
</comment>
<dbReference type="PROSITE" id="PS50850">
    <property type="entry name" value="MFS"/>
    <property type="match status" value="1"/>
</dbReference>
<dbReference type="InterPro" id="IPR020846">
    <property type="entry name" value="MFS_dom"/>
</dbReference>
<protein>
    <recommendedName>
        <fullName evidence="6">Major facilitator superfamily (MFS) profile domain-containing protein</fullName>
    </recommendedName>
</protein>
<dbReference type="PANTHER" id="PTHR24064">
    <property type="entry name" value="SOLUTE CARRIER FAMILY 22 MEMBER"/>
    <property type="match status" value="1"/>
</dbReference>
<feature type="transmembrane region" description="Helical" evidence="5">
    <location>
        <begin position="387"/>
        <end position="410"/>
    </location>
</feature>
<evidence type="ECO:0000256" key="1">
    <source>
        <dbReference type="ARBA" id="ARBA00004141"/>
    </source>
</evidence>
<organism evidence="7 8">
    <name type="scientific">Cotesia typhae</name>
    <dbReference type="NCBI Taxonomy" id="2053667"/>
    <lineage>
        <taxon>Eukaryota</taxon>
        <taxon>Metazoa</taxon>
        <taxon>Ecdysozoa</taxon>
        <taxon>Arthropoda</taxon>
        <taxon>Hexapoda</taxon>
        <taxon>Insecta</taxon>
        <taxon>Pterygota</taxon>
        <taxon>Neoptera</taxon>
        <taxon>Endopterygota</taxon>
        <taxon>Hymenoptera</taxon>
        <taxon>Apocrita</taxon>
        <taxon>Ichneumonoidea</taxon>
        <taxon>Braconidae</taxon>
        <taxon>Microgastrinae</taxon>
        <taxon>Cotesia</taxon>
    </lineage>
</organism>
<evidence type="ECO:0000256" key="4">
    <source>
        <dbReference type="ARBA" id="ARBA00023136"/>
    </source>
</evidence>
<dbReference type="GO" id="GO:0022857">
    <property type="term" value="F:transmembrane transporter activity"/>
    <property type="evidence" value="ECO:0007669"/>
    <property type="project" value="InterPro"/>
</dbReference>
<dbReference type="GO" id="GO:0016020">
    <property type="term" value="C:membrane"/>
    <property type="evidence" value="ECO:0007669"/>
    <property type="project" value="UniProtKB-SubCell"/>
</dbReference>
<feature type="transmembrane region" description="Helical" evidence="5">
    <location>
        <begin position="357"/>
        <end position="375"/>
    </location>
</feature>
<gene>
    <name evidence="7" type="ORF">G9C98_004085</name>
</gene>
<keyword evidence="3 5" id="KW-1133">Transmembrane helix</keyword>
<dbReference type="Pfam" id="PF00083">
    <property type="entry name" value="Sugar_tr"/>
    <property type="match status" value="1"/>
</dbReference>
<evidence type="ECO:0000313" key="7">
    <source>
        <dbReference type="EMBL" id="KAG8036763.1"/>
    </source>
</evidence>
<keyword evidence="2 5" id="KW-0812">Transmembrane</keyword>
<evidence type="ECO:0000256" key="5">
    <source>
        <dbReference type="SAM" id="Phobius"/>
    </source>
</evidence>
<dbReference type="InterPro" id="IPR005828">
    <property type="entry name" value="MFS_sugar_transport-like"/>
</dbReference>
<reference evidence="7" key="1">
    <citation type="submission" date="2020-03" db="EMBL/GenBank/DDBJ databases">
        <authorList>
            <person name="Chebbi M.A."/>
            <person name="Drezen J.M."/>
        </authorList>
    </citation>
    <scope>NUCLEOTIDE SEQUENCE</scope>
    <source>
        <tissue evidence="7">Whole body</tissue>
    </source>
</reference>
<feature type="transmembrane region" description="Helical" evidence="5">
    <location>
        <begin position="417"/>
        <end position="433"/>
    </location>
</feature>